<organism evidence="2 3">
    <name type="scientific">Bacillus siamensis</name>
    <dbReference type="NCBI Taxonomy" id="659243"/>
    <lineage>
        <taxon>Bacteria</taxon>
        <taxon>Bacillati</taxon>
        <taxon>Bacillota</taxon>
        <taxon>Bacilli</taxon>
        <taxon>Bacillales</taxon>
        <taxon>Bacillaceae</taxon>
        <taxon>Bacillus</taxon>
        <taxon>Bacillus amyloliquefaciens group</taxon>
    </lineage>
</organism>
<keyword evidence="3" id="KW-1185">Reference proteome</keyword>
<name>A0AAI8HQ85_9BACI</name>
<evidence type="ECO:0000313" key="3">
    <source>
        <dbReference type="Proteomes" id="UP000234366"/>
    </source>
</evidence>
<dbReference type="Pfam" id="PF09643">
    <property type="entry name" value="YopX"/>
    <property type="match status" value="1"/>
</dbReference>
<protein>
    <recommendedName>
        <fullName evidence="1">YopX protein domain-containing protein</fullName>
    </recommendedName>
</protein>
<gene>
    <name evidence="2" type="ORF">CWD84_15645</name>
</gene>
<dbReference type="KEGG" id="bsia:CWD84_15645"/>
<evidence type="ECO:0000259" key="1">
    <source>
        <dbReference type="Pfam" id="PF09643"/>
    </source>
</evidence>
<reference evidence="2 3" key="1">
    <citation type="submission" date="2017-11" db="EMBL/GenBank/DDBJ databases">
        <title>Genome sequence and genome mining of multiple bioactive secondary metabolites from a deep sea-derived Bacillus siamensis SCSIO 05746.</title>
        <authorList>
            <person name="Pan H.-Q."/>
            <person name="Ju J.-H."/>
        </authorList>
    </citation>
    <scope>NUCLEOTIDE SEQUENCE [LARGE SCALE GENOMIC DNA]</scope>
    <source>
        <strain evidence="2 3">SCSIO 05746</strain>
    </source>
</reference>
<feature type="domain" description="YopX protein" evidence="1">
    <location>
        <begin position="54"/>
        <end position="152"/>
    </location>
</feature>
<evidence type="ECO:0000313" key="2">
    <source>
        <dbReference type="EMBL" id="AUJ78157.1"/>
    </source>
</evidence>
<dbReference type="SUPFAM" id="SSF159006">
    <property type="entry name" value="YopX-like"/>
    <property type="match status" value="1"/>
</dbReference>
<dbReference type="AlphaFoldDB" id="A0AAI8HQ85"/>
<accession>A0AAI8HQ85</accession>
<dbReference type="InterPro" id="IPR023385">
    <property type="entry name" value="YopX-like_C"/>
</dbReference>
<dbReference type="InterPro" id="IPR019096">
    <property type="entry name" value="YopX_protein"/>
</dbReference>
<dbReference type="RefSeq" id="WP_101605538.1">
    <property type="nucleotide sequence ID" value="NZ_CP025001.1"/>
</dbReference>
<proteinExistence type="predicted"/>
<sequence length="157" mass="18421">MNNIKIRYTFRHKETGNVELKTYFISQLEERPARKLSPVFCEEFGYELISRDLYTGTKDKNGKEIYQGDVIMFSFIDEGEKNTRFMQIVFEGCGFKMKEICRNYRLEKIHGVLRIKRGTLTDHQGKLQELHKHNDLYFTEIIGNVYQNPELLGGAAV</sequence>
<dbReference type="EMBL" id="CP025001">
    <property type="protein sequence ID" value="AUJ78157.1"/>
    <property type="molecule type" value="Genomic_DNA"/>
</dbReference>
<dbReference type="Proteomes" id="UP000234366">
    <property type="component" value="Chromosome"/>
</dbReference>
<dbReference type="Gene3D" id="2.30.30.290">
    <property type="entry name" value="YopX-like domains"/>
    <property type="match status" value="1"/>
</dbReference>